<keyword evidence="10" id="KW-1185">Reference proteome</keyword>
<dbReference type="Pfam" id="PF20582">
    <property type="entry name" value="UPF0758_N"/>
    <property type="match status" value="1"/>
</dbReference>
<organism evidence="9 10">
    <name type="scientific">Vagococcus luciliae</name>
    <dbReference type="NCBI Taxonomy" id="2920380"/>
    <lineage>
        <taxon>Bacteria</taxon>
        <taxon>Bacillati</taxon>
        <taxon>Bacillota</taxon>
        <taxon>Bacilli</taxon>
        <taxon>Lactobacillales</taxon>
        <taxon>Enterococcaceae</taxon>
        <taxon>Vagococcus</taxon>
    </lineage>
</organism>
<dbReference type="InterPro" id="IPR001405">
    <property type="entry name" value="UPF0758"/>
</dbReference>
<dbReference type="Proteomes" id="UP001058273">
    <property type="component" value="Chromosome"/>
</dbReference>
<dbReference type="EMBL" id="CP102451">
    <property type="protein sequence ID" value="UUV98623.1"/>
    <property type="molecule type" value="Genomic_DNA"/>
</dbReference>
<comment type="similarity">
    <text evidence="1 7">Belongs to the UPF0758 family.</text>
</comment>
<dbReference type="NCBIfam" id="NF000642">
    <property type="entry name" value="PRK00024.1"/>
    <property type="match status" value="1"/>
</dbReference>
<keyword evidence="6" id="KW-0482">Metalloprotease</keyword>
<dbReference type="PANTHER" id="PTHR30471">
    <property type="entry name" value="DNA REPAIR PROTEIN RADC"/>
    <property type="match status" value="1"/>
</dbReference>
<dbReference type="InterPro" id="IPR010994">
    <property type="entry name" value="RuvA_2-like"/>
</dbReference>
<accession>A0ABY5NYQ0</accession>
<evidence type="ECO:0000313" key="9">
    <source>
        <dbReference type="EMBL" id="UUV98623.1"/>
    </source>
</evidence>
<keyword evidence="4" id="KW-0378">Hydrolase</keyword>
<keyword evidence="5" id="KW-0862">Zinc</keyword>
<dbReference type="NCBIfam" id="TIGR00608">
    <property type="entry name" value="radc"/>
    <property type="match status" value="1"/>
</dbReference>
<evidence type="ECO:0000259" key="8">
    <source>
        <dbReference type="PROSITE" id="PS50249"/>
    </source>
</evidence>
<keyword evidence="3" id="KW-0479">Metal-binding</keyword>
<dbReference type="CDD" id="cd08071">
    <property type="entry name" value="MPN_DUF2466"/>
    <property type="match status" value="1"/>
</dbReference>
<dbReference type="Pfam" id="PF04002">
    <property type="entry name" value="RadC"/>
    <property type="match status" value="1"/>
</dbReference>
<name>A0ABY5NYQ0_9ENTE</name>
<evidence type="ECO:0000256" key="2">
    <source>
        <dbReference type="ARBA" id="ARBA00022670"/>
    </source>
</evidence>
<evidence type="ECO:0000256" key="7">
    <source>
        <dbReference type="RuleBase" id="RU003797"/>
    </source>
</evidence>
<dbReference type="Gene3D" id="3.40.140.10">
    <property type="entry name" value="Cytidine Deaminase, domain 2"/>
    <property type="match status" value="1"/>
</dbReference>
<proteinExistence type="inferred from homology"/>
<dbReference type="InterPro" id="IPR037518">
    <property type="entry name" value="MPN"/>
</dbReference>
<evidence type="ECO:0000256" key="6">
    <source>
        <dbReference type="ARBA" id="ARBA00023049"/>
    </source>
</evidence>
<keyword evidence="2" id="KW-0645">Protease</keyword>
<dbReference type="SUPFAM" id="SSF47781">
    <property type="entry name" value="RuvA domain 2-like"/>
    <property type="match status" value="1"/>
</dbReference>
<dbReference type="InterPro" id="IPR020891">
    <property type="entry name" value="UPF0758_CS"/>
</dbReference>
<reference evidence="9" key="2">
    <citation type="submission" date="2022-08" db="EMBL/GenBank/DDBJ databases">
        <authorList>
            <person name="Poehlein A."/>
            <person name="Guzman J."/>
            <person name="Daniel R."/>
            <person name="Vilcinskas A."/>
        </authorList>
    </citation>
    <scope>NUCLEOTIDE SEQUENCE</scope>
    <source>
        <strain evidence="9">G314FT</strain>
    </source>
</reference>
<evidence type="ECO:0000256" key="1">
    <source>
        <dbReference type="ARBA" id="ARBA00010243"/>
    </source>
</evidence>
<evidence type="ECO:0000256" key="4">
    <source>
        <dbReference type="ARBA" id="ARBA00022801"/>
    </source>
</evidence>
<dbReference type="InterPro" id="IPR046778">
    <property type="entry name" value="UPF0758_N"/>
</dbReference>
<evidence type="ECO:0000313" key="10">
    <source>
        <dbReference type="Proteomes" id="UP001058273"/>
    </source>
</evidence>
<dbReference type="PROSITE" id="PS50249">
    <property type="entry name" value="MPN"/>
    <property type="match status" value="1"/>
</dbReference>
<reference evidence="9" key="1">
    <citation type="submission" date="2022-08" db="EMBL/GenBank/DDBJ databases">
        <title>Genome sequence of Vagococcus luciliae DSM 112651.</title>
        <authorList>
            <person name="Juan G."/>
            <person name="Anja P."/>
            <person name="Rolf D."/>
            <person name="Kampfer P."/>
            <person name="Vilcinskas A."/>
        </authorList>
    </citation>
    <scope>NUCLEOTIDE SEQUENCE</scope>
    <source>
        <strain evidence="9">G314FT</strain>
    </source>
</reference>
<dbReference type="RefSeq" id="WP_257702137.1">
    <property type="nucleotide sequence ID" value="NZ_CP102451.1"/>
</dbReference>
<evidence type="ECO:0000256" key="5">
    <source>
        <dbReference type="ARBA" id="ARBA00022833"/>
    </source>
</evidence>
<feature type="domain" description="MPN" evidence="8">
    <location>
        <begin position="106"/>
        <end position="228"/>
    </location>
</feature>
<sequence length="230" mass="26235">MKIKCREQEYKDQLLPRERLIQYGSEVLSNEELLAIVLQSGNKSTPVMQLAENMLKEVDGLYGLKTVKIEELMNLNGIGTVKAVQIKAIVELGKRLALSTQEKYGKIYSSQQIGERLIEEMKDLTQEHFMVFYLNAKNEIIKKETIFIGTLNQSIAHPREIFHLAVRYSASRLIIVHNHPSGNPEPSDQDEIFTERLVSCGKMMGIEILDHIIVGESGYVSFRETKRLTL</sequence>
<evidence type="ECO:0000256" key="3">
    <source>
        <dbReference type="ARBA" id="ARBA00022723"/>
    </source>
</evidence>
<dbReference type="InterPro" id="IPR025657">
    <property type="entry name" value="RadC_JAB"/>
</dbReference>
<gene>
    <name evidence="9" type="ORF">G314FT_07760</name>
</gene>
<dbReference type="PROSITE" id="PS01302">
    <property type="entry name" value="UPF0758"/>
    <property type="match status" value="1"/>
</dbReference>
<protein>
    <recommendedName>
        <fullName evidence="8">MPN domain-containing protein</fullName>
    </recommendedName>
</protein>
<dbReference type="PANTHER" id="PTHR30471:SF3">
    <property type="entry name" value="UPF0758 PROTEIN YEES-RELATED"/>
    <property type="match status" value="1"/>
</dbReference>